<dbReference type="EMBL" id="QZDT01000036">
    <property type="protein sequence ID" value="NBJ94336.1"/>
    <property type="molecule type" value="Genomic_DNA"/>
</dbReference>
<evidence type="ECO:0000313" key="1">
    <source>
        <dbReference type="EMBL" id="NBJ94336.1"/>
    </source>
</evidence>
<organism evidence="1 2">
    <name type="scientific">Parablautia muri</name>
    <dbReference type="NCBI Taxonomy" id="2320879"/>
    <lineage>
        <taxon>Bacteria</taxon>
        <taxon>Bacillati</taxon>
        <taxon>Bacillota</taxon>
        <taxon>Clostridia</taxon>
        <taxon>Lachnospirales</taxon>
        <taxon>Lachnospiraceae</taxon>
        <taxon>Parablautia</taxon>
    </lineage>
</organism>
<gene>
    <name evidence="1" type="ORF">D5281_17535</name>
</gene>
<dbReference type="AlphaFoldDB" id="A0A9X5BHS0"/>
<keyword evidence="2" id="KW-1185">Reference proteome</keyword>
<protein>
    <submittedName>
        <fullName evidence="1">Uncharacterized protein</fullName>
    </submittedName>
</protein>
<accession>A0A9X5BHS0</accession>
<comment type="caution">
    <text evidence="1">The sequence shown here is derived from an EMBL/GenBank/DDBJ whole genome shotgun (WGS) entry which is preliminary data.</text>
</comment>
<evidence type="ECO:0000313" key="2">
    <source>
        <dbReference type="Proteomes" id="UP001154420"/>
    </source>
</evidence>
<name>A0A9X5BHS0_9FIRM</name>
<sequence>MATIRKTEVWRSVRGMGTISKKGKGKQAVRDTPGGLLANCVWHGRNFQQGYKMQHPEMTDNYWTQNGESCLESCRKPEGE</sequence>
<reference evidence="1" key="1">
    <citation type="submission" date="2018-09" db="EMBL/GenBank/DDBJ databases">
        <title>Murine metabolic-syndrome-specific gut microbial biobank.</title>
        <authorList>
            <person name="Liu C."/>
        </authorList>
    </citation>
    <scope>NUCLEOTIDE SEQUENCE</scope>
    <source>
        <strain evidence="1">D42-62</strain>
    </source>
</reference>
<dbReference type="Proteomes" id="UP001154420">
    <property type="component" value="Unassembled WGS sequence"/>
</dbReference>
<dbReference type="RefSeq" id="WP_160561376.1">
    <property type="nucleotide sequence ID" value="NZ_QZDT01000036.1"/>
</dbReference>
<proteinExistence type="predicted"/>